<keyword evidence="10" id="KW-1185">Reference proteome</keyword>
<evidence type="ECO:0000259" key="8">
    <source>
        <dbReference type="PROSITE" id="PS50928"/>
    </source>
</evidence>
<dbReference type="Proteomes" id="UP001165580">
    <property type="component" value="Unassembled WGS sequence"/>
</dbReference>
<dbReference type="EMBL" id="JANTEZ010000001">
    <property type="protein sequence ID" value="MCS5713546.1"/>
    <property type="molecule type" value="Genomic_DNA"/>
</dbReference>
<dbReference type="PANTHER" id="PTHR30193">
    <property type="entry name" value="ABC TRANSPORTER PERMEASE PROTEIN"/>
    <property type="match status" value="1"/>
</dbReference>
<dbReference type="PROSITE" id="PS50928">
    <property type="entry name" value="ABC_TM1"/>
    <property type="match status" value="1"/>
</dbReference>
<comment type="similarity">
    <text evidence="7">Belongs to the binding-protein-dependent transport system permease family.</text>
</comment>
<comment type="subcellular location">
    <subcellularLocation>
        <location evidence="1 7">Cell membrane</location>
        <topology evidence="1 7">Multi-pass membrane protein</topology>
    </subcellularLocation>
</comment>
<evidence type="ECO:0000256" key="5">
    <source>
        <dbReference type="ARBA" id="ARBA00022989"/>
    </source>
</evidence>
<evidence type="ECO:0000256" key="4">
    <source>
        <dbReference type="ARBA" id="ARBA00022692"/>
    </source>
</evidence>
<evidence type="ECO:0000256" key="6">
    <source>
        <dbReference type="ARBA" id="ARBA00023136"/>
    </source>
</evidence>
<feature type="transmembrane region" description="Helical" evidence="7">
    <location>
        <begin position="193"/>
        <end position="212"/>
    </location>
</feature>
<evidence type="ECO:0000313" key="9">
    <source>
        <dbReference type="EMBL" id="MCS5713546.1"/>
    </source>
</evidence>
<feature type="transmembrane region" description="Helical" evidence="7">
    <location>
        <begin position="98"/>
        <end position="123"/>
    </location>
</feature>
<dbReference type="Pfam" id="PF00528">
    <property type="entry name" value="BPD_transp_1"/>
    <property type="match status" value="1"/>
</dbReference>
<feature type="domain" description="ABC transmembrane type-1" evidence="8">
    <location>
        <begin position="98"/>
        <end position="309"/>
    </location>
</feature>
<gene>
    <name evidence="9" type="ORF">NVV95_03140</name>
</gene>
<keyword evidence="4 7" id="KW-0812">Transmembrane</keyword>
<dbReference type="RefSeq" id="WP_259485076.1">
    <property type="nucleotide sequence ID" value="NZ_JANTEZ010000001.1"/>
</dbReference>
<dbReference type="InterPro" id="IPR035906">
    <property type="entry name" value="MetI-like_sf"/>
</dbReference>
<evidence type="ECO:0000256" key="7">
    <source>
        <dbReference type="RuleBase" id="RU363032"/>
    </source>
</evidence>
<keyword evidence="5 7" id="KW-1133">Transmembrane helix</keyword>
<sequence length="320" mass="34534">MTVSNRTGRRAAVPSLRAGRTISGPPRPGPRGGSGTLRGLAKFAVPAYVLVGVFFLLPQVLNLYFAFTNWTTYSSAITFNGWDNIALLMEQGSLLHPVVVTVLYALIAMAFQNVIGLSLAYALRDSNRVNGFFRSIFFIPVLISPLAVGYIWRGLLKPDGPVNDFIGIVVPGFDWAWLGEPSTALAAVAFMDAWKWIGLTTVVYIAGINAVPGDVLEAARLDGASAWTSFWRITFPLLAPAFTFNVVSTLVGAFSAYDVIQASTGGGPGDSTRALYVELRMQWAQGNFGTGSALGLVVTLLVVVVAVPLVWYLRRRELRA</sequence>
<feature type="transmembrane region" description="Helical" evidence="7">
    <location>
        <begin position="233"/>
        <end position="257"/>
    </location>
</feature>
<keyword evidence="6 7" id="KW-0472">Membrane</keyword>
<evidence type="ECO:0000256" key="3">
    <source>
        <dbReference type="ARBA" id="ARBA00022475"/>
    </source>
</evidence>
<dbReference type="PANTHER" id="PTHR30193:SF37">
    <property type="entry name" value="INNER MEMBRANE ABC TRANSPORTER PERMEASE PROTEIN YCJO"/>
    <property type="match status" value="1"/>
</dbReference>
<dbReference type="InterPro" id="IPR051393">
    <property type="entry name" value="ABC_transporter_permease"/>
</dbReference>
<dbReference type="SUPFAM" id="SSF161098">
    <property type="entry name" value="MetI-like"/>
    <property type="match status" value="1"/>
</dbReference>
<keyword evidence="3" id="KW-1003">Cell membrane</keyword>
<feature type="transmembrane region" description="Helical" evidence="7">
    <location>
        <begin position="293"/>
        <end position="313"/>
    </location>
</feature>
<dbReference type="Gene3D" id="1.10.3720.10">
    <property type="entry name" value="MetI-like"/>
    <property type="match status" value="1"/>
</dbReference>
<comment type="caution">
    <text evidence="9">The sequence shown here is derived from an EMBL/GenBank/DDBJ whole genome shotgun (WGS) entry which is preliminary data.</text>
</comment>
<dbReference type="InterPro" id="IPR000515">
    <property type="entry name" value="MetI-like"/>
</dbReference>
<reference evidence="9" key="1">
    <citation type="submission" date="2022-08" db="EMBL/GenBank/DDBJ databases">
        <authorList>
            <person name="Deng Y."/>
            <person name="Han X.-F."/>
            <person name="Zhang Y.-Q."/>
        </authorList>
    </citation>
    <scope>NUCLEOTIDE SEQUENCE</scope>
    <source>
        <strain evidence="9">CPCC 205716</strain>
    </source>
</reference>
<keyword evidence="2 7" id="KW-0813">Transport</keyword>
<dbReference type="CDD" id="cd06261">
    <property type="entry name" value="TM_PBP2"/>
    <property type="match status" value="1"/>
</dbReference>
<accession>A0ABT2GBF6</accession>
<evidence type="ECO:0000256" key="2">
    <source>
        <dbReference type="ARBA" id="ARBA00022448"/>
    </source>
</evidence>
<feature type="transmembrane region" description="Helical" evidence="7">
    <location>
        <begin position="47"/>
        <end position="67"/>
    </location>
</feature>
<evidence type="ECO:0000313" key="10">
    <source>
        <dbReference type="Proteomes" id="UP001165580"/>
    </source>
</evidence>
<proteinExistence type="inferred from homology"/>
<organism evidence="9 10">
    <name type="scientific">Herbiconiux gentiana</name>
    <dbReference type="NCBI Taxonomy" id="2970912"/>
    <lineage>
        <taxon>Bacteria</taxon>
        <taxon>Bacillati</taxon>
        <taxon>Actinomycetota</taxon>
        <taxon>Actinomycetes</taxon>
        <taxon>Micrococcales</taxon>
        <taxon>Microbacteriaceae</taxon>
        <taxon>Herbiconiux</taxon>
    </lineage>
</organism>
<evidence type="ECO:0000256" key="1">
    <source>
        <dbReference type="ARBA" id="ARBA00004651"/>
    </source>
</evidence>
<protein>
    <submittedName>
        <fullName evidence="9">Sugar ABC transporter permease</fullName>
    </submittedName>
</protein>
<feature type="transmembrane region" description="Helical" evidence="7">
    <location>
        <begin position="135"/>
        <end position="152"/>
    </location>
</feature>
<name>A0ABT2GBF6_9MICO</name>